<dbReference type="AlphaFoldDB" id="A4FHW2"/>
<dbReference type="KEGG" id="sen:SACE_4368"/>
<gene>
    <name evidence="2" type="ordered locus">SACE_4368</name>
</gene>
<name>A4FHW2_SACEN</name>
<evidence type="ECO:0000313" key="2">
    <source>
        <dbReference type="EMBL" id="CAM03637.1"/>
    </source>
</evidence>
<feature type="region of interest" description="Disordered" evidence="1">
    <location>
        <begin position="1"/>
        <end position="44"/>
    </location>
</feature>
<accession>A4FHW2</accession>
<evidence type="ECO:0000256" key="1">
    <source>
        <dbReference type="SAM" id="MobiDB-lite"/>
    </source>
</evidence>
<keyword evidence="3" id="KW-1185">Reference proteome</keyword>
<protein>
    <submittedName>
        <fullName evidence="2">Uncharacterized protein</fullName>
    </submittedName>
</protein>
<organism evidence="2 3">
    <name type="scientific">Saccharopolyspora erythraea (strain ATCC 11635 / DSM 40517 / JCM 4748 / NBRC 13426 / NCIMB 8594 / NRRL 2338)</name>
    <dbReference type="NCBI Taxonomy" id="405948"/>
    <lineage>
        <taxon>Bacteria</taxon>
        <taxon>Bacillati</taxon>
        <taxon>Actinomycetota</taxon>
        <taxon>Actinomycetes</taxon>
        <taxon>Pseudonocardiales</taxon>
        <taxon>Pseudonocardiaceae</taxon>
        <taxon>Saccharopolyspora</taxon>
    </lineage>
</organism>
<dbReference type="EMBL" id="AM420293">
    <property type="protein sequence ID" value="CAM03637.1"/>
    <property type="molecule type" value="Genomic_DNA"/>
</dbReference>
<dbReference type="Proteomes" id="UP000006728">
    <property type="component" value="Chromosome"/>
</dbReference>
<proteinExistence type="predicted"/>
<evidence type="ECO:0000313" key="3">
    <source>
        <dbReference type="Proteomes" id="UP000006728"/>
    </source>
</evidence>
<reference evidence="2 3" key="1">
    <citation type="journal article" date="2007" name="Nat. Biotechnol.">
        <title>Complete genome sequence of the erythromycin-producing bacterium Saccharopolyspora erythraea NRRL23338.</title>
        <authorList>
            <person name="Oliynyk M."/>
            <person name="Samborskyy M."/>
            <person name="Lester J.B."/>
            <person name="Mironenko T."/>
            <person name="Scott N."/>
            <person name="Dickens S."/>
            <person name="Haydock S.F."/>
            <person name="Leadlay P.F."/>
        </authorList>
    </citation>
    <scope>NUCLEOTIDE SEQUENCE [LARGE SCALE GENOMIC DNA]</scope>
    <source>
        <strain evidence="3">ATCC 11635 / DSM 40517 / JCM 4748 / NBRC 13426 / NCIMB 8594 / NRRL 2338</strain>
    </source>
</reference>
<feature type="compositionally biased region" description="Polar residues" evidence="1">
    <location>
        <begin position="1"/>
        <end position="20"/>
    </location>
</feature>
<sequence length="44" mass="4304">MSSTVMGDAAWSQTARQGTASVPVWRGKGMGPTVGPLLGAASAG</sequence>
<dbReference type="HOGENOM" id="CLU_3221670_0_0_11"/>